<proteinExistence type="predicted"/>
<accession>A0AC34GGU1</accession>
<sequence length="159" mass="17265">MEAPKPRLEEVEPEPKPAPRFTAGITSPAELHEGQPAHFETTVEPVDDANLKIQWYLNGAPVAASNRAKVPAHFETTVEPVDDANLKIQWYLNGAPVAASNRAKVVNDFGWIILNLSSVTERDSGTWECVATNAAGEARVSTELTVQGKDVILGDVQHE</sequence>
<evidence type="ECO:0000313" key="2">
    <source>
        <dbReference type="WBParaSite" id="ES5_v2.g28939.t1"/>
    </source>
</evidence>
<organism evidence="1 2">
    <name type="scientific">Panagrolaimus sp. ES5</name>
    <dbReference type="NCBI Taxonomy" id="591445"/>
    <lineage>
        <taxon>Eukaryota</taxon>
        <taxon>Metazoa</taxon>
        <taxon>Ecdysozoa</taxon>
        <taxon>Nematoda</taxon>
        <taxon>Chromadorea</taxon>
        <taxon>Rhabditida</taxon>
        <taxon>Tylenchina</taxon>
        <taxon>Panagrolaimomorpha</taxon>
        <taxon>Panagrolaimoidea</taxon>
        <taxon>Panagrolaimidae</taxon>
        <taxon>Panagrolaimus</taxon>
    </lineage>
</organism>
<name>A0AC34GGU1_9BILA</name>
<protein>
    <submittedName>
        <fullName evidence="2">Ig-like domain-containing protein</fullName>
    </submittedName>
</protein>
<reference evidence="2" key="1">
    <citation type="submission" date="2022-11" db="UniProtKB">
        <authorList>
            <consortium name="WormBaseParasite"/>
        </authorList>
    </citation>
    <scope>IDENTIFICATION</scope>
</reference>
<dbReference type="WBParaSite" id="ES5_v2.g28939.t1">
    <property type="protein sequence ID" value="ES5_v2.g28939.t1"/>
    <property type="gene ID" value="ES5_v2.g28939"/>
</dbReference>
<dbReference type="Proteomes" id="UP000887579">
    <property type="component" value="Unplaced"/>
</dbReference>
<evidence type="ECO:0000313" key="1">
    <source>
        <dbReference type="Proteomes" id="UP000887579"/>
    </source>
</evidence>